<dbReference type="Pfam" id="PF21241">
    <property type="entry name" value="UvsW_N"/>
    <property type="match status" value="1"/>
</dbReference>
<feature type="non-terminal residue" evidence="2">
    <location>
        <position position="125"/>
    </location>
</feature>
<dbReference type="InterPro" id="IPR049409">
    <property type="entry name" value="UvsW_N"/>
</dbReference>
<reference evidence="2" key="1">
    <citation type="submission" date="2018-05" db="EMBL/GenBank/DDBJ databases">
        <authorList>
            <person name="Lanie J.A."/>
            <person name="Ng W.-L."/>
            <person name="Kazmierczak K.M."/>
            <person name="Andrzejewski T.M."/>
            <person name="Davidsen T.M."/>
            <person name="Wayne K.J."/>
            <person name="Tettelin H."/>
            <person name="Glass J.I."/>
            <person name="Rusch D."/>
            <person name="Podicherti R."/>
            <person name="Tsui H.-C.T."/>
            <person name="Winkler M.E."/>
        </authorList>
    </citation>
    <scope>NUCLEOTIDE SEQUENCE</scope>
</reference>
<name>A0A382LSN0_9ZZZZ</name>
<protein>
    <recommendedName>
        <fullName evidence="1">ATP-dependent DNA helicase uvsW N-terminal domain-containing protein</fullName>
    </recommendedName>
</protein>
<proteinExistence type="predicted"/>
<dbReference type="Gene3D" id="3.30.780.20">
    <property type="match status" value="1"/>
</dbReference>
<dbReference type="SUPFAM" id="SSF52540">
    <property type="entry name" value="P-loop containing nucleoside triphosphate hydrolases"/>
    <property type="match status" value="1"/>
</dbReference>
<organism evidence="2">
    <name type="scientific">marine metagenome</name>
    <dbReference type="NCBI Taxonomy" id="408172"/>
    <lineage>
        <taxon>unclassified sequences</taxon>
        <taxon>metagenomes</taxon>
        <taxon>ecological metagenomes</taxon>
    </lineage>
</organism>
<dbReference type="InterPro" id="IPR049430">
    <property type="entry name" value="UvsW_N_sf"/>
</dbReference>
<evidence type="ECO:0000313" key="2">
    <source>
        <dbReference type="EMBL" id="SVC39620.1"/>
    </source>
</evidence>
<dbReference type="AlphaFoldDB" id="A0A382LSN0"/>
<dbReference type="InterPro" id="IPR027417">
    <property type="entry name" value="P-loop_NTPase"/>
</dbReference>
<dbReference type="EMBL" id="UINC01088949">
    <property type="protein sequence ID" value="SVC39620.1"/>
    <property type="molecule type" value="Genomic_DNA"/>
</dbReference>
<gene>
    <name evidence="2" type="ORF">METZ01_LOCUS292474</name>
</gene>
<accession>A0A382LSN0</accession>
<sequence length="125" mass="14914">MNETFLQLSCEKHISYELNEYFAFKVPNAQFHPKVRAKMWDGKIRLFNIQTGQLYVGLLPYLKEWAEKHSYKLQTDIIDARHLKEGDIEKIKEFFDSLNLHCKDKPITPRDYQIASFMNCVKNDR</sequence>
<evidence type="ECO:0000259" key="1">
    <source>
        <dbReference type="Pfam" id="PF21241"/>
    </source>
</evidence>
<feature type="domain" description="ATP-dependent DNA helicase uvsW N-terminal" evidence="1">
    <location>
        <begin position="6"/>
        <end position="76"/>
    </location>
</feature>